<keyword evidence="4" id="KW-1185">Reference proteome</keyword>
<comment type="caution">
    <text evidence="3">The sequence shown here is derived from an EMBL/GenBank/DDBJ whole genome shotgun (WGS) entry which is preliminary data.</text>
</comment>
<evidence type="ECO:0000313" key="3">
    <source>
        <dbReference type="EMBL" id="TNM91137.1"/>
    </source>
</evidence>
<name>A0A4Z2BHC0_9TELE</name>
<evidence type="ECO:0008006" key="5">
    <source>
        <dbReference type="Google" id="ProtNLM"/>
    </source>
</evidence>
<keyword evidence="1" id="KW-0175">Coiled coil</keyword>
<gene>
    <name evidence="3" type="ORF">fugu_003426</name>
</gene>
<proteinExistence type="predicted"/>
<feature type="region of interest" description="Disordered" evidence="2">
    <location>
        <begin position="1"/>
        <end position="37"/>
    </location>
</feature>
<dbReference type="Gene3D" id="1.10.287.1490">
    <property type="match status" value="1"/>
</dbReference>
<organism evidence="3 4">
    <name type="scientific">Takifugu bimaculatus</name>
    <dbReference type="NCBI Taxonomy" id="433685"/>
    <lineage>
        <taxon>Eukaryota</taxon>
        <taxon>Metazoa</taxon>
        <taxon>Chordata</taxon>
        <taxon>Craniata</taxon>
        <taxon>Vertebrata</taxon>
        <taxon>Euteleostomi</taxon>
        <taxon>Actinopterygii</taxon>
        <taxon>Neopterygii</taxon>
        <taxon>Teleostei</taxon>
        <taxon>Neoteleostei</taxon>
        <taxon>Acanthomorphata</taxon>
        <taxon>Eupercaria</taxon>
        <taxon>Tetraodontiformes</taxon>
        <taxon>Tetradontoidea</taxon>
        <taxon>Tetraodontidae</taxon>
        <taxon>Takifugu</taxon>
    </lineage>
</organism>
<dbReference type="EMBL" id="SWLE01000016">
    <property type="protein sequence ID" value="TNM91137.1"/>
    <property type="molecule type" value="Genomic_DNA"/>
</dbReference>
<feature type="coiled-coil region" evidence="1">
    <location>
        <begin position="188"/>
        <end position="345"/>
    </location>
</feature>
<dbReference type="PANTHER" id="PTHR23313">
    <property type="entry name" value="TSEC1-RELATED"/>
    <property type="match status" value="1"/>
</dbReference>
<dbReference type="AlphaFoldDB" id="A0A4Z2BHC0"/>
<sequence length="385" mass="43700">MAPATCNKKGRPSQTVKRPCSSGKADRSVGADVTPRVKSACGPTTMWTEDLLTKEEQYKQMNAELEAKVADTVKQADQLMREHNEVLLTDITDEEEPRLKHNQRKLKDPSVKMVSNKEVTSAFKNMHIGKEPHSKTRSSEARHINDIVGSPEQLLANVISGMEEEVDHGAFSRASEFNAGERIADARVHVLRTKVRIMQEELDQLSSEYYKKDDLNDKLRATIKELEDDGAKLQKTVSIQKVQIEKHRASADESSRNCDALRLEVCALKKELEDLNKSHKQAATSHSSTEVRLNRALEELEKLKAQINRMNQMSADKIGEEHRSKENLLAENKLLRKQKEELILAFKKQLKLIDVLNRQKMHLEAAKLLSFQEEEFTSALDWGPS</sequence>
<reference evidence="3 4" key="1">
    <citation type="submission" date="2019-04" db="EMBL/GenBank/DDBJ databases">
        <title>The sequence and de novo assembly of Takifugu bimaculatus genome using PacBio and Hi-C technologies.</title>
        <authorList>
            <person name="Xu P."/>
            <person name="Liu B."/>
            <person name="Zhou Z."/>
        </authorList>
    </citation>
    <scope>NUCLEOTIDE SEQUENCE [LARGE SCALE GENOMIC DNA]</scope>
    <source>
        <strain evidence="3">TB-2018</strain>
        <tissue evidence="3">Muscle</tissue>
    </source>
</reference>
<evidence type="ECO:0000256" key="1">
    <source>
        <dbReference type="SAM" id="Coils"/>
    </source>
</evidence>
<feature type="coiled-coil region" evidence="1">
    <location>
        <begin position="48"/>
        <end position="82"/>
    </location>
</feature>
<accession>A0A4Z2BHC0</accession>
<dbReference type="PANTHER" id="PTHR23313:SF0">
    <property type="entry name" value="TESTIS-EXPRESSED PROTEIN 9"/>
    <property type="match status" value="1"/>
</dbReference>
<dbReference type="Proteomes" id="UP000516260">
    <property type="component" value="Chromosome 3"/>
</dbReference>
<protein>
    <recommendedName>
        <fullName evidence="5">Testis-expressed sequence 9 protein</fullName>
    </recommendedName>
</protein>
<evidence type="ECO:0000256" key="2">
    <source>
        <dbReference type="SAM" id="MobiDB-lite"/>
    </source>
</evidence>
<evidence type="ECO:0000313" key="4">
    <source>
        <dbReference type="Proteomes" id="UP000516260"/>
    </source>
</evidence>